<name>A0A345Z4N8_9MOLU</name>
<reference evidence="2 3" key="1">
    <citation type="submission" date="2018-07" db="EMBL/GenBank/DDBJ databases">
        <title>Complete genome sequence of Spiroplasma alleghenense PLHS-1 (ATCC 51752).</title>
        <authorList>
            <person name="Chou L."/>
            <person name="Lee T.-Y."/>
            <person name="Tsai Y.-M."/>
            <person name="Kuo C.-H."/>
        </authorList>
    </citation>
    <scope>NUCLEOTIDE SEQUENCE [LARGE SCALE GENOMIC DNA]</scope>
    <source>
        <strain evidence="2 3">PLHS-1</strain>
    </source>
</reference>
<dbReference type="Proteomes" id="UP000254792">
    <property type="component" value="Chromosome"/>
</dbReference>
<evidence type="ECO:0000313" key="3">
    <source>
        <dbReference type="Proteomes" id="UP000254792"/>
    </source>
</evidence>
<dbReference type="AlphaFoldDB" id="A0A345Z4N8"/>
<dbReference type="RefSeq" id="WP_115558460.1">
    <property type="nucleotide sequence ID" value="NZ_CP031376.1"/>
</dbReference>
<organism evidence="2 3">
    <name type="scientific">Spiroplasma alleghenense</name>
    <dbReference type="NCBI Taxonomy" id="216931"/>
    <lineage>
        <taxon>Bacteria</taxon>
        <taxon>Bacillati</taxon>
        <taxon>Mycoplasmatota</taxon>
        <taxon>Mollicutes</taxon>
        <taxon>Entomoplasmatales</taxon>
        <taxon>Spiroplasmataceae</taxon>
        <taxon>Spiroplasma</taxon>
    </lineage>
</organism>
<sequence length="257" mass="29976">MKNQTNIKEEELSKFKNIFMNPKKINFYYFFIMAIILLCTLINLAWFLWLSGQQVLIKDLPGVDGHFFNGFVNNETNIANSAVIKPTMMIFGFSQGVTSWPWLIITTVLIVTSVLWPIIWIYLALYSYNDPRVPSILNYRVCLISFWILIPGLFILIFQNFNIIDSNLLSNSFRTQFFRQFTHLSEINWTQETQNQFEIAKAGAVKIFDFSGNKIFSIISTTFYVLSISVILFYSTFAFFINFDKNNKKIIKDSLES</sequence>
<feature type="transmembrane region" description="Helical" evidence="1">
    <location>
        <begin position="102"/>
        <end position="125"/>
    </location>
</feature>
<keyword evidence="1" id="KW-1133">Transmembrane helix</keyword>
<proteinExistence type="predicted"/>
<evidence type="ECO:0000256" key="1">
    <source>
        <dbReference type="SAM" id="Phobius"/>
    </source>
</evidence>
<evidence type="ECO:0008006" key="4">
    <source>
        <dbReference type="Google" id="ProtNLM"/>
    </source>
</evidence>
<dbReference type="KEGG" id="salx:SALLE_v1c08970"/>
<keyword evidence="1" id="KW-0472">Membrane</keyword>
<feature type="transmembrane region" description="Helical" evidence="1">
    <location>
        <begin position="27"/>
        <end position="49"/>
    </location>
</feature>
<accession>A0A345Z4N8</accession>
<evidence type="ECO:0000313" key="2">
    <source>
        <dbReference type="EMBL" id="AXK51567.1"/>
    </source>
</evidence>
<keyword evidence="3" id="KW-1185">Reference proteome</keyword>
<protein>
    <recommendedName>
        <fullName evidence="4">Transmembrane protein</fullName>
    </recommendedName>
</protein>
<dbReference type="EMBL" id="CP031376">
    <property type="protein sequence ID" value="AXK51567.1"/>
    <property type="molecule type" value="Genomic_DNA"/>
</dbReference>
<keyword evidence="1" id="KW-0812">Transmembrane</keyword>
<feature type="transmembrane region" description="Helical" evidence="1">
    <location>
        <begin position="137"/>
        <end position="158"/>
    </location>
</feature>
<gene>
    <name evidence="2" type="ORF">SALLE_v1c08970</name>
</gene>
<feature type="transmembrane region" description="Helical" evidence="1">
    <location>
        <begin position="215"/>
        <end position="241"/>
    </location>
</feature>